<dbReference type="Proteomes" id="UP000683417">
    <property type="component" value="Unassembled WGS sequence"/>
</dbReference>
<accession>A0A9W4D5B4</accession>
<comment type="caution">
    <text evidence="1">The sequence shown here is derived from an EMBL/GenBank/DDBJ whole genome shotgun (WGS) entry which is preliminary data.</text>
</comment>
<evidence type="ECO:0000313" key="1">
    <source>
        <dbReference type="EMBL" id="CAD6504376.1"/>
    </source>
</evidence>
<organism evidence="1 2">
    <name type="scientific">Blumeria graminis f. sp. triticale</name>
    <dbReference type="NCBI Taxonomy" id="1689686"/>
    <lineage>
        <taxon>Eukaryota</taxon>
        <taxon>Fungi</taxon>
        <taxon>Dikarya</taxon>
        <taxon>Ascomycota</taxon>
        <taxon>Pezizomycotina</taxon>
        <taxon>Leotiomycetes</taxon>
        <taxon>Erysiphales</taxon>
        <taxon>Erysiphaceae</taxon>
        <taxon>Blumeria</taxon>
    </lineage>
</organism>
<proteinExistence type="predicted"/>
<evidence type="ECO:0000313" key="2">
    <source>
        <dbReference type="Proteomes" id="UP000683417"/>
    </source>
</evidence>
<reference evidence="1" key="1">
    <citation type="submission" date="2020-10" db="EMBL/GenBank/DDBJ databases">
        <authorList>
            <person name="Muller C M."/>
        </authorList>
    </citation>
    <scope>NUCLEOTIDE SEQUENCE</scope>
    <source>
        <strain evidence="1">THUN-12</strain>
    </source>
</reference>
<protein>
    <submittedName>
        <fullName evidence="1">BgTH12-06107</fullName>
    </submittedName>
</protein>
<gene>
    <name evidence="1" type="ORF">BGTH12_LOCUS5734</name>
</gene>
<dbReference type="AlphaFoldDB" id="A0A9W4D5B4"/>
<dbReference type="EMBL" id="CAJHIT010000008">
    <property type="protein sequence ID" value="CAD6504376.1"/>
    <property type="molecule type" value="Genomic_DNA"/>
</dbReference>
<sequence length="80" mass="9311">MISPNVKLSYRRIQSSEEPVFSVSCSLSARLVPVTNKFSSSPTPHACRVHCIYFYLYIYVLFEIPTMSDRLFKYNFSISF</sequence>
<name>A0A9W4D5B4_BLUGR</name>